<dbReference type="SUPFAM" id="SSF53850">
    <property type="entry name" value="Periplasmic binding protein-like II"/>
    <property type="match status" value="1"/>
</dbReference>
<dbReference type="NCBIfam" id="NF009327">
    <property type="entry name" value="PRK12684.1"/>
    <property type="match status" value="1"/>
</dbReference>
<dbReference type="InterPro" id="IPR000847">
    <property type="entry name" value="LysR_HTH_N"/>
</dbReference>
<evidence type="ECO:0000313" key="6">
    <source>
        <dbReference type="EMBL" id="QJD29484.1"/>
    </source>
</evidence>
<dbReference type="GO" id="GO:0003700">
    <property type="term" value="F:DNA-binding transcription factor activity"/>
    <property type="evidence" value="ECO:0007669"/>
    <property type="project" value="InterPro"/>
</dbReference>
<evidence type="ECO:0000256" key="1">
    <source>
        <dbReference type="ARBA" id="ARBA00009437"/>
    </source>
</evidence>
<dbReference type="PANTHER" id="PTHR30126">
    <property type="entry name" value="HTH-TYPE TRANSCRIPTIONAL REGULATOR"/>
    <property type="match status" value="1"/>
</dbReference>
<organism evidence="6 7">
    <name type="scientific">Methylococcus geothermalis</name>
    <dbReference type="NCBI Taxonomy" id="2681310"/>
    <lineage>
        <taxon>Bacteria</taxon>
        <taxon>Pseudomonadati</taxon>
        <taxon>Pseudomonadota</taxon>
        <taxon>Gammaproteobacteria</taxon>
        <taxon>Methylococcales</taxon>
        <taxon>Methylococcaceae</taxon>
        <taxon>Methylococcus</taxon>
    </lineage>
</organism>
<dbReference type="Pfam" id="PF03466">
    <property type="entry name" value="LysR_substrate"/>
    <property type="match status" value="1"/>
</dbReference>
<reference evidence="7" key="1">
    <citation type="submission" date="2019-12" db="EMBL/GenBank/DDBJ databases">
        <authorList>
            <person name="Awala S.I."/>
            <person name="Rhee S.K."/>
        </authorList>
    </citation>
    <scope>NUCLEOTIDE SEQUENCE [LARGE SCALE GENOMIC DNA]</scope>
    <source>
        <strain evidence="7">IM1</strain>
    </source>
</reference>
<dbReference type="InterPro" id="IPR005119">
    <property type="entry name" value="LysR_subst-bd"/>
</dbReference>
<gene>
    <name evidence="6" type="primary">cysB</name>
    <name evidence="6" type="ORF">GNH96_05580</name>
</gene>
<keyword evidence="7" id="KW-1185">Reference proteome</keyword>
<comment type="similarity">
    <text evidence="1">Belongs to the LysR transcriptional regulatory family.</text>
</comment>
<keyword evidence="2" id="KW-0805">Transcription regulation</keyword>
<evidence type="ECO:0000259" key="5">
    <source>
        <dbReference type="PROSITE" id="PS50931"/>
    </source>
</evidence>
<dbReference type="PANTHER" id="PTHR30126:SF6">
    <property type="entry name" value="HTH-TYPE TRANSCRIPTIONAL REGULATOR CYSB-RELATED"/>
    <property type="match status" value="1"/>
</dbReference>
<dbReference type="FunFam" id="1.10.10.10:FF:000021">
    <property type="entry name" value="HTH-type transcriptional regulator CysB"/>
    <property type="match status" value="1"/>
</dbReference>
<dbReference type="AlphaFoldDB" id="A0A858Q6R9"/>
<feature type="domain" description="HTH lysR-type" evidence="5">
    <location>
        <begin position="1"/>
        <end position="57"/>
    </location>
</feature>
<dbReference type="Gene3D" id="1.10.10.10">
    <property type="entry name" value="Winged helix-like DNA-binding domain superfamily/Winged helix DNA-binding domain"/>
    <property type="match status" value="1"/>
</dbReference>
<evidence type="ECO:0000256" key="4">
    <source>
        <dbReference type="ARBA" id="ARBA00023163"/>
    </source>
</evidence>
<dbReference type="GO" id="GO:0019344">
    <property type="term" value="P:cysteine biosynthetic process"/>
    <property type="evidence" value="ECO:0007669"/>
    <property type="project" value="TreeGrafter"/>
</dbReference>
<dbReference type="Gene3D" id="3.40.190.10">
    <property type="entry name" value="Periplasmic binding protein-like II"/>
    <property type="match status" value="2"/>
</dbReference>
<evidence type="ECO:0000256" key="3">
    <source>
        <dbReference type="ARBA" id="ARBA00023125"/>
    </source>
</evidence>
<dbReference type="InterPro" id="IPR036390">
    <property type="entry name" value="WH_DNA-bd_sf"/>
</dbReference>
<dbReference type="EMBL" id="CP046565">
    <property type="protein sequence ID" value="QJD29484.1"/>
    <property type="molecule type" value="Genomic_DNA"/>
</dbReference>
<dbReference type="SUPFAM" id="SSF46785">
    <property type="entry name" value="Winged helix' DNA-binding domain"/>
    <property type="match status" value="1"/>
</dbReference>
<dbReference type="PRINTS" id="PR00039">
    <property type="entry name" value="HTHLYSR"/>
</dbReference>
<protein>
    <submittedName>
        <fullName evidence="6">HTH-type transcriptional regulator CysB</fullName>
    </submittedName>
</protein>
<dbReference type="InterPro" id="IPR037423">
    <property type="entry name" value="CysB_PBP2"/>
</dbReference>
<dbReference type="InterPro" id="IPR036388">
    <property type="entry name" value="WH-like_DNA-bd_sf"/>
</dbReference>
<dbReference type="PROSITE" id="PS50931">
    <property type="entry name" value="HTH_LYSR"/>
    <property type="match status" value="1"/>
</dbReference>
<sequence>MKLQQLRYVWEVSQHDLNVSSTADALFTSQPGISKQIKLLEEELGISIFSRNGKHLTEITPAGKHVVELAGQILSKVQDIRSVAQEFRDNRVGSLSIATTHTQARYALPPVVREFMLRYPGIKLNMHQGTPLQIAEEASRGLVDIAIATEAIELFGNLVMLPCYKWNRIALVPKGHPLAERPSLTLQDIGEHPLITYVFGFTGRSQLDQAFNTAGIKPRLALTAVDADVIKTYVRLGLGVGIIAKMAYNPETDADLVALDASHLFEYSVTNIGLRRDVFVRGFLYDFIALFAPHLTREVVDRALASREPKELETLFAGLTLPVR</sequence>
<dbReference type="NCBIfam" id="NF009326">
    <property type="entry name" value="PRK12681.1"/>
    <property type="match status" value="1"/>
</dbReference>
<evidence type="ECO:0000313" key="7">
    <source>
        <dbReference type="Proteomes" id="UP000503004"/>
    </source>
</evidence>
<accession>A0A858Q6R9</accession>
<dbReference type="GO" id="GO:0000976">
    <property type="term" value="F:transcription cis-regulatory region binding"/>
    <property type="evidence" value="ECO:0007669"/>
    <property type="project" value="TreeGrafter"/>
</dbReference>
<dbReference type="Pfam" id="PF00126">
    <property type="entry name" value="HTH_1"/>
    <property type="match status" value="1"/>
</dbReference>
<name>A0A858Q6R9_9GAMM</name>
<keyword evidence="3" id="KW-0238">DNA-binding</keyword>
<proteinExistence type="inferred from homology"/>
<dbReference type="RefSeq" id="WP_169602767.1">
    <property type="nucleotide sequence ID" value="NZ_CP046565.1"/>
</dbReference>
<dbReference type="KEGG" id="metu:GNH96_05580"/>
<keyword evidence="4" id="KW-0804">Transcription</keyword>
<evidence type="ECO:0000256" key="2">
    <source>
        <dbReference type="ARBA" id="ARBA00023015"/>
    </source>
</evidence>
<dbReference type="CDD" id="cd08413">
    <property type="entry name" value="PBP2_CysB_like"/>
    <property type="match status" value="1"/>
</dbReference>
<dbReference type="Proteomes" id="UP000503004">
    <property type="component" value="Chromosome"/>
</dbReference>